<evidence type="ECO:0000256" key="2">
    <source>
        <dbReference type="ARBA" id="ARBA00022723"/>
    </source>
</evidence>
<dbReference type="Proteomes" id="UP000504606">
    <property type="component" value="Unplaced"/>
</dbReference>
<dbReference type="GO" id="GO:0046872">
    <property type="term" value="F:metal ion binding"/>
    <property type="evidence" value="ECO:0007669"/>
    <property type="project" value="UniProtKB-KW"/>
</dbReference>
<feature type="compositionally biased region" description="Low complexity" evidence="3">
    <location>
        <begin position="287"/>
        <end position="297"/>
    </location>
</feature>
<dbReference type="GeneID" id="113215313"/>
<dbReference type="PANTHER" id="PTHR23080">
    <property type="entry name" value="THAP DOMAIN PROTEIN"/>
    <property type="match status" value="1"/>
</dbReference>
<evidence type="ECO:0000313" key="7">
    <source>
        <dbReference type="RefSeq" id="XP_026290707.1"/>
    </source>
</evidence>
<feature type="domain" description="Transposase Helix-turn-helix" evidence="5">
    <location>
        <begin position="16"/>
        <end position="64"/>
    </location>
</feature>
<feature type="region of interest" description="Disordered" evidence="3">
    <location>
        <begin position="262"/>
        <end position="297"/>
    </location>
</feature>
<proteinExistence type="predicted"/>
<evidence type="ECO:0000313" key="6">
    <source>
        <dbReference type="Proteomes" id="UP000504606"/>
    </source>
</evidence>
<dbReference type="KEGG" id="foc:113215313"/>
<comment type="cofactor">
    <cofactor evidence="1">
        <name>a divalent metal cation</name>
        <dbReference type="ChEBI" id="CHEBI:60240"/>
    </cofactor>
</comment>
<dbReference type="InterPro" id="IPR027805">
    <property type="entry name" value="Transposase_HTH_dom"/>
</dbReference>
<dbReference type="PANTHER" id="PTHR23080:SF141">
    <property type="entry name" value="TRANSPOSASE HELIX-TURN-HELIX DOMAIN-CONTAINING PROTEIN"/>
    <property type="match status" value="1"/>
</dbReference>
<evidence type="ECO:0000256" key="1">
    <source>
        <dbReference type="ARBA" id="ARBA00001968"/>
    </source>
</evidence>
<sequence length="297" mass="34087">MKYKLETPSKNEKKFKLPLEDRLFLTLVRLRRGTPLVDLGFVMGIGKTQASEIFFAVLRHMYLTFQKFKDRMLMTVEEQKKNVPKVFKPFKNLRMIIDGASFKLQVPSDFQQQGNTYSDYKSYNTAHFIIGINLYGGVSFVSEAYEGAISDKETVNYSKLLDLFQPGDAVMVDRGFELKSECMLRQIELIRPPSLGQRNRFTPKEVLVTKAIAKARIYVEHAIGKIKDFRLLRFTITNKMIPYIEDMVFVCACLTNFDPPHLIKKPKKKKKASKTNGQQKTTKKSSKGPSKVSSKSN</sequence>
<dbReference type="OrthoDB" id="6423901at2759"/>
<gene>
    <name evidence="7" type="primary">LOC113215313</name>
</gene>
<dbReference type="Pfam" id="PF13613">
    <property type="entry name" value="HTH_Tnp_4"/>
    <property type="match status" value="1"/>
</dbReference>
<dbReference type="Pfam" id="PF13359">
    <property type="entry name" value="DDE_Tnp_4"/>
    <property type="match status" value="1"/>
</dbReference>
<dbReference type="InterPro" id="IPR027806">
    <property type="entry name" value="HARBI1_dom"/>
</dbReference>
<reference evidence="7" key="1">
    <citation type="submission" date="2025-08" db="UniProtKB">
        <authorList>
            <consortium name="RefSeq"/>
        </authorList>
    </citation>
    <scope>IDENTIFICATION</scope>
    <source>
        <tissue evidence="7">Whole organism</tissue>
    </source>
</reference>
<feature type="compositionally biased region" description="Basic residues" evidence="3">
    <location>
        <begin position="262"/>
        <end position="273"/>
    </location>
</feature>
<protein>
    <submittedName>
        <fullName evidence="7">Uncharacterized protein LOC113215313</fullName>
    </submittedName>
</protein>
<name>A0A6J1TD59_FRAOC</name>
<evidence type="ECO:0000259" key="5">
    <source>
        <dbReference type="Pfam" id="PF13613"/>
    </source>
</evidence>
<evidence type="ECO:0000259" key="4">
    <source>
        <dbReference type="Pfam" id="PF13359"/>
    </source>
</evidence>
<keyword evidence="2" id="KW-0479">Metal-binding</keyword>
<keyword evidence="6" id="KW-1185">Reference proteome</keyword>
<accession>A0A6J1TD59</accession>
<evidence type="ECO:0000256" key="3">
    <source>
        <dbReference type="SAM" id="MobiDB-lite"/>
    </source>
</evidence>
<organism evidence="6 7">
    <name type="scientific">Frankliniella occidentalis</name>
    <name type="common">Western flower thrips</name>
    <name type="synonym">Euthrips occidentalis</name>
    <dbReference type="NCBI Taxonomy" id="133901"/>
    <lineage>
        <taxon>Eukaryota</taxon>
        <taxon>Metazoa</taxon>
        <taxon>Ecdysozoa</taxon>
        <taxon>Arthropoda</taxon>
        <taxon>Hexapoda</taxon>
        <taxon>Insecta</taxon>
        <taxon>Pterygota</taxon>
        <taxon>Neoptera</taxon>
        <taxon>Paraneoptera</taxon>
        <taxon>Thysanoptera</taxon>
        <taxon>Terebrantia</taxon>
        <taxon>Thripoidea</taxon>
        <taxon>Thripidae</taxon>
        <taxon>Frankliniella</taxon>
    </lineage>
</organism>
<feature type="domain" description="DDE Tnp4" evidence="4">
    <location>
        <begin position="97"/>
        <end position="256"/>
    </location>
</feature>
<dbReference type="RefSeq" id="XP_026290707.1">
    <property type="nucleotide sequence ID" value="XM_026434922.2"/>
</dbReference>
<dbReference type="AlphaFoldDB" id="A0A6J1TD59"/>